<dbReference type="PANTHER" id="PTHR38342">
    <property type="entry name" value="SLR5037 PROTEIN"/>
    <property type="match status" value="1"/>
</dbReference>
<dbReference type="EMBL" id="JACIJM010000006">
    <property type="protein sequence ID" value="MBB5722780.1"/>
    <property type="molecule type" value="Genomic_DNA"/>
</dbReference>
<gene>
    <name evidence="3" type="ORF">FHS72_002410</name>
</gene>
<evidence type="ECO:0000256" key="1">
    <source>
        <dbReference type="SAM" id="SignalP"/>
    </source>
</evidence>
<dbReference type="RefSeq" id="WP_183529364.1">
    <property type="nucleotide sequence ID" value="NZ_JACIJM010000006.1"/>
</dbReference>
<dbReference type="CDD" id="cd14797">
    <property type="entry name" value="DUF302"/>
    <property type="match status" value="1"/>
</dbReference>
<evidence type="ECO:0000313" key="4">
    <source>
        <dbReference type="Proteomes" id="UP000535415"/>
    </source>
</evidence>
<organism evidence="3 4">
    <name type="scientific">Yoonia ponticola</name>
    <dbReference type="NCBI Taxonomy" id="1524255"/>
    <lineage>
        <taxon>Bacteria</taxon>
        <taxon>Pseudomonadati</taxon>
        <taxon>Pseudomonadota</taxon>
        <taxon>Alphaproteobacteria</taxon>
        <taxon>Rhodobacterales</taxon>
        <taxon>Paracoccaceae</taxon>
        <taxon>Yoonia</taxon>
    </lineage>
</organism>
<evidence type="ECO:0000259" key="2">
    <source>
        <dbReference type="Pfam" id="PF03625"/>
    </source>
</evidence>
<dbReference type="Pfam" id="PF03625">
    <property type="entry name" value="DUF302"/>
    <property type="match status" value="1"/>
</dbReference>
<dbReference type="AlphaFoldDB" id="A0A7W9BLS1"/>
<keyword evidence="4" id="KW-1185">Reference proteome</keyword>
<protein>
    <submittedName>
        <fullName evidence="3">Uncharacterized protein (DUF302 family)</fullName>
    </submittedName>
</protein>
<name>A0A7W9BLS1_9RHOB</name>
<dbReference type="SUPFAM" id="SSF103247">
    <property type="entry name" value="TT1751-like"/>
    <property type="match status" value="1"/>
</dbReference>
<dbReference type="PANTHER" id="PTHR38342:SF2">
    <property type="entry name" value="INNER MEMBRANE OR EXPORTED"/>
    <property type="match status" value="1"/>
</dbReference>
<keyword evidence="1" id="KW-0732">Signal</keyword>
<feature type="chain" id="PRO_5031546530" evidence="1">
    <location>
        <begin position="22"/>
        <end position="148"/>
    </location>
</feature>
<sequence>MKRMMTALAATATFAAAPLMAETITQASPHSVPATMDALQAAVEGAGATIFARVDHAAGAASVDMELADAELLIFGNPMLGTPAMQADIHAGLQLPLRVLVYAGDDGTVVAYETVETLFGGLDVPLDAEFAQKMTGALAALTGKAVAE</sequence>
<dbReference type="InterPro" id="IPR035923">
    <property type="entry name" value="TT1751-like_sf"/>
</dbReference>
<reference evidence="3 4" key="1">
    <citation type="submission" date="2020-08" db="EMBL/GenBank/DDBJ databases">
        <title>Genomic Encyclopedia of Type Strains, Phase IV (KMG-IV): sequencing the most valuable type-strain genomes for metagenomic binning, comparative biology and taxonomic classification.</title>
        <authorList>
            <person name="Goeker M."/>
        </authorList>
    </citation>
    <scope>NUCLEOTIDE SEQUENCE [LARGE SCALE GENOMIC DNA]</scope>
    <source>
        <strain evidence="3 4">DSM 101064</strain>
    </source>
</reference>
<dbReference type="Proteomes" id="UP000535415">
    <property type="component" value="Unassembled WGS sequence"/>
</dbReference>
<proteinExistence type="predicted"/>
<accession>A0A7W9BLS1</accession>
<dbReference type="Gene3D" id="3.30.310.70">
    <property type="entry name" value="TT1751-like domain"/>
    <property type="match status" value="1"/>
</dbReference>
<feature type="domain" description="DUF302" evidence="2">
    <location>
        <begin position="54"/>
        <end position="112"/>
    </location>
</feature>
<evidence type="ECO:0000313" key="3">
    <source>
        <dbReference type="EMBL" id="MBB5722780.1"/>
    </source>
</evidence>
<comment type="caution">
    <text evidence="3">The sequence shown here is derived from an EMBL/GenBank/DDBJ whole genome shotgun (WGS) entry which is preliminary data.</text>
</comment>
<dbReference type="InterPro" id="IPR005180">
    <property type="entry name" value="DUF302"/>
</dbReference>
<feature type="signal peptide" evidence="1">
    <location>
        <begin position="1"/>
        <end position="21"/>
    </location>
</feature>